<dbReference type="Pfam" id="PF24249">
    <property type="entry name" value="DUF7452"/>
    <property type="match status" value="2"/>
</dbReference>
<proteinExistence type="predicted"/>
<dbReference type="RefSeq" id="WP_157232239.1">
    <property type="nucleotide sequence ID" value="NZ_JMCB01000013.1"/>
</dbReference>
<feature type="domain" description="DUF7452" evidence="2">
    <location>
        <begin position="161"/>
        <end position="273"/>
    </location>
</feature>
<comment type="caution">
    <text evidence="3">The sequence shown here is derived from an EMBL/GenBank/DDBJ whole genome shotgun (WGS) entry which is preliminary data.</text>
</comment>
<dbReference type="OrthoDB" id="5945679at2"/>
<feature type="signal peptide" evidence="1">
    <location>
        <begin position="1"/>
        <end position="26"/>
    </location>
</feature>
<keyword evidence="1" id="KW-0732">Signal</keyword>
<keyword evidence="4" id="KW-1185">Reference proteome</keyword>
<feature type="chain" id="PRO_5001799421" description="DUF7452 domain-containing protein" evidence="1">
    <location>
        <begin position="27"/>
        <end position="274"/>
    </location>
</feature>
<evidence type="ECO:0000313" key="3">
    <source>
        <dbReference type="EMBL" id="KFE64853.1"/>
    </source>
</evidence>
<sequence>MKSLKNMPSLLSAVVLALGVSTAAQAQTAQRSFVHRTTVANKSGHITFVSRPSVLNDPNAVIRVTHNWNPPGLPGVYLNCIVGVYYASGFWGIFNQDTTCQMPLDASFNVAVGEGFVHSVTAANTIGHITYINNPLSNGNPNAIVTATHHWKGTYNKSDIGVWYDSSRAKWAIFNENTTVAMSSGMAFSVNISTASRFSFTAVVPSSTTGHTAVIDHPLLNGNPSAMIIITKNWSAAAIYNNSPASVYYDGTKWRVYFDDFKPIAGMAFNVEIL</sequence>
<evidence type="ECO:0000256" key="1">
    <source>
        <dbReference type="SAM" id="SignalP"/>
    </source>
</evidence>
<evidence type="ECO:0000313" key="4">
    <source>
        <dbReference type="Proteomes" id="UP000028725"/>
    </source>
</evidence>
<accession>A0A085WAZ0</accession>
<dbReference type="Proteomes" id="UP000028725">
    <property type="component" value="Unassembled WGS sequence"/>
</dbReference>
<reference evidence="3 4" key="1">
    <citation type="submission" date="2014-04" db="EMBL/GenBank/DDBJ databases">
        <title>Genome assembly of Hyalangium minutum DSM 14724.</title>
        <authorList>
            <person name="Sharma G."/>
            <person name="Subramanian S."/>
        </authorList>
    </citation>
    <scope>NUCLEOTIDE SEQUENCE [LARGE SCALE GENOMIC DNA]</scope>
    <source>
        <strain evidence="3 4">DSM 14724</strain>
    </source>
</reference>
<organism evidence="3 4">
    <name type="scientific">Hyalangium minutum</name>
    <dbReference type="NCBI Taxonomy" id="394096"/>
    <lineage>
        <taxon>Bacteria</taxon>
        <taxon>Pseudomonadati</taxon>
        <taxon>Myxococcota</taxon>
        <taxon>Myxococcia</taxon>
        <taxon>Myxococcales</taxon>
        <taxon>Cystobacterineae</taxon>
        <taxon>Archangiaceae</taxon>
        <taxon>Hyalangium</taxon>
    </lineage>
</organism>
<name>A0A085WAZ0_9BACT</name>
<protein>
    <recommendedName>
        <fullName evidence="2">DUF7452 domain-containing protein</fullName>
    </recommendedName>
</protein>
<gene>
    <name evidence="3" type="ORF">DB31_1871</name>
</gene>
<dbReference type="AlphaFoldDB" id="A0A085WAZ0"/>
<feature type="domain" description="DUF7452" evidence="2">
    <location>
        <begin position="27"/>
        <end position="112"/>
    </location>
</feature>
<dbReference type="InterPro" id="IPR055875">
    <property type="entry name" value="DUF7452"/>
</dbReference>
<dbReference type="EMBL" id="JMCB01000013">
    <property type="protein sequence ID" value="KFE64853.1"/>
    <property type="molecule type" value="Genomic_DNA"/>
</dbReference>
<evidence type="ECO:0000259" key="2">
    <source>
        <dbReference type="Pfam" id="PF24249"/>
    </source>
</evidence>